<dbReference type="InterPro" id="IPR022385">
    <property type="entry name" value="Rhs_assc_core"/>
</dbReference>
<keyword evidence="3" id="KW-0812">Transmembrane</keyword>
<dbReference type="PANTHER" id="PTHR32305">
    <property type="match status" value="1"/>
</dbReference>
<dbReference type="NCBIfam" id="TIGR03696">
    <property type="entry name" value="Rhs_assc_core"/>
    <property type="match status" value="1"/>
</dbReference>
<dbReference type="InterPro" id="IPR031325">
    <property type="entry name" value="RHS_repeat"/>
</dbReference>
<sequence length="1531" mass="157527">MSAALLRHARNQAALRCGGGWRGRGRRLIAGIVAVVLVVFGVQVAAAPTGAPAAADPTGTGGQFVPIPQATLVNNTSGVGFSGDLTATPRVITVNGAAGLPTSNVAAIVATVSIINPSSSNGWISAEANTGGSAAAAQTLLNFEEVDGASNTVVIENGDDGKIKLWAAGATIPNIQIDVQGYFTTGNGAPAPGGYVSGLADLGTVGPLSSGQTSSPIQATGVGQIPITATAIYANLEVDSTASTGPGEFVAFPSAATTPPPTTIRYEFPKKVSIGTIIDLDAQGKFSIKMTNANPSVPIKVNVLGYFDGQPSNPAWTPLGYRLLQTNSTNKVAAGTTRDVQVAGAQGVPADICNAAGVVFHVMADSASAPDGSVTVWPSDESTPTAASMNFSADAITSNTVITRVGCTDGKIKVRNNSTSGSINVIVDAQSYFTNSNVVGPASGSAVEQSGSRGSQQPSSRSINDRTQVEVNPTNGNLLVTQQLLGLKGVGPAVGIGVRYNSFNDFRPTLNMGLFETQLYRNSDGSMRYTDGKGTAFKFVETGSTGVFNVPNDINAHLTRTVNGSPNWETSPGATYELVFHPAQVKNVYISDGANLQLVRTEDVTGQNKITYTYAGGKLTKITDTQGRVVNFGYSASPNPTQPTTITDTSLNRTITLVYGGPKGALTKVTDATGQQTTWAYNSANRLGSITDGSGRRTDFAYGTGSKVTSTVFGANDTAVSGTWTWAYPSSTQTTVTDSNNNTTTYTYVTATKQVEDVKDALNHSTGSVWAAHGELTKRTSALNDATNMEFATSTYNLTKVTSPTGGSGGTGAAGRTVEYTYPTAIGGGATADYRPTSVKDAEGNKSTLTYNSWGQTASEVRGAPAGGGAGALGTWSYKYQGGSGATAASCGGKSGQLCSVTDGKGNVTSYSYNTAGNVTTITYPSPLGAHTFTYDAAGRKTSEVDGKGTTTWTCYDANDRIRQVSTTSSNCGAASGVTQGYDAAGNMTSRTGAAGTATITYDAQNRPLTKTEASAAWLNSYATYDRVGNQLTSADGGNGSLDVITYRYDAANRLTSLAEPGGSCPATPSFPNSTKCIGFSYDNANRRTENKFPTGGKNTYTWDTSSRLTAVTGLNPSGGTLVKRAYTYTTGTNTDTGLVQTIKDQNNNTTTYTYDSANQLKTATVKNSSGVTTGTGTWVFDLNGNRTQQAITGSSLGTAATTNYGYNAADQLCWSGTGTSSSCTAPSGATTYTYDGQGNQTSGGNSYNGFDQLTGTTSGGTASLTYAGVSNNERTQAGGTGFTTNLASGQVGQRTTSSSGEKYIREPNGTLVAWHNDPGASFYYTLDNLNSVLLVTNSSGASAAAYTYDPYGNTLSATGSEATNNPWRYTSAYLDPTGLYKMGARYYNPNTGRFTQPDPSGQEANRYAYAGNNPVTYSDPSGLDFADFLGVASDAIGMVGSFFPGWWGIGAGIVAGALGAASDVMKGKSSDEVLGGIATDVTVGVLGGALGKSVAGAYDSAQAGWGASAAYGVATTSAQVGEDYCSENAC</sequence>
<proteinExistence type="predicted"/>
<keyword evidence="6" id="KW-1185">Reference proteome</keyword>
<dbReference type="NCBIfam" id="TIGR01643">
    <property type="entry name" value="YD_repeat_2x"/>
    <property type="match status" value="3"/>
</dbReference>
<protein>
    <submittedName>
        <fullName evidence="5">RHS repeat-associated core domain-containing protein</fullName>
    </submittedName>
</protein>
<dbReference type="InterPro" id="IPR056823">
    <property type="entry name" value="TEN-like_YD-shell"/>
</dbReference>
<comment type="caution">
    <text evidence="5">The sequence shown here is derived from an EMBL/GenBank/DDBJ whole genome shotgun (WGS) entry which is preliminary data.</text>
</comment>
<accession>A0A4U6QAP2</accession>
<dbReference type="EMBL" id="SZZH01000006">
    <property type="protein sequence ID" value="TKV57001.1"/>
    <property type="molecule type" value="Genomic_DNA"/>
</dbReference>
<evidence type="ECO:0000256" key="1">
    <source>
        <dbReference type="ARBA" id="ARBA00022737"/>
    </source>
</evidence>
<dbReference type="OrthoDB" id="291011at2"/>
<dbReference type="Proteomes" id="UP000306985">
    <property type="component" value="Unassembled WGS sequence"/>
</dbReference>
<feature type="region of interest" description="Disordered" evidence="2">
    <location>
        <begin position="443"/>
        <end position="470"/>
    </location>
</feature>
<keyword evidence="3" id="KW-0472">Membrane</keyword>
<name>A0A4U6QAP2_9ACTN</name>
<evidence type="ECO:0000313" key="6">
    <source>
        <dbReference type="Proteomes" id="UP000306985"/>
    </source>
</evidence>
<feature type="compositionally biased region" description="Low complexity" evidence="2">
    <location>
        <begin position="449"/>
        <end position="462"/>
    </location>
</feature>
<keyword evidence="3" id="KW-1133">Transmembrane helix</keyword>
<dbReference type="InterPro" id="IPR006530">
    <property type="entry name" value="YD"/>
</dbReference>
<dbReference type="Pfam" id="PF05593">
    <property type="entry name" value="RHS_repeat"/>
    <property type="match status" value="4"/>
</dbReference>
<dbReference type="InterPro" id="IPR050708">
    <property type="entry name" value="T6SS_VgrG/RHS"/>
</dbReference>
<dbReference type="Pfam" id="PF25023">
    <property type="entry name" value="TEN_YD-shell"/>
    <property type="match status" value="1"/>
</dbReference>
<evidence type="ECO:0000313" key="5">
    <source>
        <dbReference type="EMBL" id="TKV57001.1"/>
    </source>
</evidence>
<dbReference type="PANTHER" id="PTHR32305:SF15">
    <property type="entry name" value="PROTEIN RHSA-RELATED"/>
    <property type="match status" value="1"/>
</dbReference>
<dbReference type="RefSeq" id="WP_137451387.1">
    <property type="nucleotide sequence ID" value="NZ_SZZH01000006.1"/>
</dbReference>
<reference evidence="5 6" key="1">
    <citation type="submission" date="2019-05" db="EMBL/GenBank/DDBJ databases">
        <title>Nakamurella sp. N5BH11, whole genome shotgun sequence.</title>
        <authorList>
            <person name="Tuo L."/>
        </authorList>
    </citation>
    <scope>NUCLEOTIDE SEQUENCE [LARGE SCALE GENOMIC DNA]</scope>
    <source>
        <strain evidence="5 6">N5BH11</strain>
    </source>
</reference>
<gene>
    <name evidence="5" type="ORF">FDO65_19480</name>
</gene>
<feature type="domain" description="Teneurin-like YD-shell" evidence="4">
    <location>
        <begin position="1303"/>
        <end position="1415"/>
    </location>
</feature>
<evidence type="ECO:0000256" key="2">
    <source>
        <dbReference type="SAM" id="MobiDB-lite"/>
    </source>
</evidence>
<feature type="transmembrane region" description="Helical" evidence="3">
    <location>
        <begin position="28"/>
        <end position="46"/>
    </location>
</feature>
<dbReference type="Gene3D" id="2.180.10.10">
    <property type="entry name" value="RHS repeat-associated core"/>
    <property type="match status" value="2"/>
</dbReference>
<organism evidence="5 6">
    <name type="scientific">Nakamurella flava</name>
    <dbReference type="NCBI Taxonomy" id="2576308"/>
    <lineage>
        <taxon>Bacteria</taxon>
        <taxon>Bacillati</taxon>
        <taxon>Actinomycetota</taxon>
        <taxon>Actinomycetes</taxon>
        <taxon>Nakamurellales</taxon>
        <taxon>Nakamurellaceae</taxon>
        <taxon>Nakamurella</taxon>
    </lineage>
</organism>
<evidence type="ECO:0000256" key="3">
    <source>
        <dbReference type="SAM" id="Phobius"/>
    </source>
</evidence>
<keyword evidence="1" id="KW-0677">Repeat</keyword>
<evidence type="ECO:0000259" key="4">
    <source>
        <dbReference type="Pfam" id="PF25023"/>
    </source>
</evidence>